<organism evidence="2 3">
    <name type="scientific">Angomonas deanei</name>
    <dbReference type="NCBI Taxonomy" id="59799"/>
    <lineage>
        <taxon>Eukaryota</taxon>
        <taxon>Discoba</taxon>
        <taxon>Euglenozoa</taxon>
        <taxon>Kinetoplastea</taxon>
        <taxon>Metakinetoplastina</taxon>
        <taxon>Trypanosomatida</taxon>
        <taxon>Trypanosomatidae</taxon>
        <taxon>Strigomonadinae</taxon>
        <taxon>Angomonas</taxon>
    </lineage>
</organism>
<evidence type="ECO:0000313" key="3">
    <source>
        <dbReference type="Proteomes" id="UP000515908"/>
    </source>
</evidence>
<dbReference type="EMBL" id="LR877159">
    <property type="protein sequence ID" value="CAD2219987.1"/>
    <property type="molecule type" value="Genomic_DNA"/>
</dbReference>
<comment type="subcellular location">
    <subcellularLocation>
        <location evidence="1">Mitochondrion matrix</location>
    </subcellularLocation>
</comment>
<dbReference type="AlphaFoldDB" id="A0A7G2CLP4"/>
<dbReference type="Proteomes" id="UP000515908">
    <property type="component" value="Chromosome 15"/>
</dbReference>
<dbReference type="GO" id="GO:0010906">
    <property type="term" value="P:regulation of glucose metabolic process"/>
    <property type="evidence" value="ECO:0007669"/>
    <property type="project" value="TreeGrafter"/>
</dbReference>
<dbReference type="SUPFAM" id="SSF55874">
    <property type="entry name" value="ATPase domain of HSP90 chaperone/DNA topoisomerase II/histidine kinase"/>
    <property type="match status" value="1"/>
</dbReference>
<dbReference type="GO" id="GO:0005524">
    <property type="term" value="F:ATP binding"/>
    <property type="evidence" value="ECO:0007669"/>
    <property type="project" value="UniProtKB-UniRule"/>
</dbReference>
<protein>
    <recommendedName>
        <fullName evidence="1">Protein-serine/threonine kinase</fullName>
        <ecNumber evidence="1">2.7.11.-</ecNumber>
    </recommendedName>
</protein>
<keyword evidence="1" id="KW-0418">Kinase</keyword>
<dbReference type="PANTHER" id="PTHR11947">
    <property type="entry name" value="PYRUVATE DEHYDROGENASE KINASE"/>
    <property type="match status" value="1"/>
</dbReference>
<proteinExistence type="inferred from homology"/>
<keyword evidence="3" id="KW-1185">Reference proteome</keyword>
<dbReference type="GO" id="GO:0004740">
    <property type="term" value="F:pyruvate dehydrogenase (acetyl-transferring) kinase activity"/>
    <property type="evidence" value="ECO:0007669"/>
    <property type="project" value="TreeGrafter"/>
</dbReference>
<dbReference type="EC" id="2.7.11.-" evidence="1"/>
<keyword evidence="1" id="KW-0067">ATP-binding</keyword>
<name>A0A7G2CLP4_9TRYP</name>
<dbReference type="GO" id="GO:0005759">
    <property type="term" value="C:mitochondrial matrix"/>
    <property type="evidence" value="ECO:0007669"/>
    <property type="project" value="UniProtKB-SubCell"/>
</dbReference>
<keyword evidence="1" id="KW-0547">Nucleotide-binding</keyword>
<reference evidence="2 3" key="1">
    <citation type="submission" date="2020-08" db="EMBL/GenBank/DDBJ databases">
        <authorList>
            <person name="Newling K."/>
            <person name="Davey J."/>
            <person name="Forrester S."/>
        </authorList>
    </citation>
    <scope>NUCLEOTIDE SEQUENCE [LARGE SCALE GENOMIC DNA]</scope>
    <source>
        <strain evidence="3">Crithidia deanei Carvalho (ATCC PRA-265)</strain>
    </source>
</reference>
<dbReference type="OrthoDB" id="241648at2759"/>
<gene>
    <name evidence="2" type="ORF">ADEAN_000750100</name>
</gene>
<sequence length="216" mass="24066">MYLSTQLLKVDPKTYKTDDPNDYTTPSYFGHEADNFVGQLCKKTSLVSLLKCAVLEAKQQYEDIEIELKVAGDPELTFTGVPYISHDIMDALLDDAIQNNLVRQEQFGTPPSKIEITVAQKKENENYIVRVSDTAGGQPLDSLDTMLTCWSVYRHFENQYETSGNCSTWSKSPIKIPYAYCAAKVFGGDVSYVSIDGYGTDRQVVFPSHGLTGCSI</sequence>
<comment type="similarity">
    <text evidence="1">Belongs to the PDK/BCKDK protein kinase family.</text>
</comment>
<dbReference type="InterPro" id="IPR039028">
    <property type="entry name" value="BCKD/PDK"/>
</dbReference>
<dbReference type="PANTHER" id="PTHR11947:SF40">
    <property type="entry name" value="PROTEIN-SERINE_THREONINE KINASE"/>
    <property type="match status" value="1"/>
</dbReference>
<dbReference type="InterPro" id="IPR036890">
    <property type="entry name" value="HATPase_C_sf"/>
</dbReference>
<keyword evidence="1" id="KW-0496">Mitochondrion</keyword>
<dbReference type="VEuPathDB" id="TriTrypDB:ADEAN_000750100"/>
<dbReference type="Gene3D" id="3.30.565.10">
    <property type="entry name" value="Histidine kinase-like ATPase, C-terminal domain"/>
    <property type="match status" value="1"/>
</dbReference>
<accession>A0A7G2CLP4</accession>
<evidence type="ECO:0000313" key="2">
    <source>
        <dbReference type="EMBL" id="CAD2219987.1"/>
    </source>
</evidence>
<evidence type="ECO:0000256" key="1">
    <source>
        <dbReference type="RuleBase" id="RU366032"/>
    </source>
</evidence>
<keyword evidence="1" id="KW-0808">Transferase</keyword>